<evidence type="ECO:0000256" key="7">
    <source>
        <dbReference type="ARBA" id="ARBA00023078"/>
    </source>
</evidence>
<evidence type="ECO:0000256" key="10">
    <source>
        <dbReference type="HAMAP-Rule" id="MF_00437"/>
    </source>
</evidence>
<dbReference type="PANTHER" id="PTHR33288">
    <property type="match status" value="1"/>
</dbReference>
<evidence type="ECO:0000256" key="4">
    <source>
        <dbReference type="ARBA" id="ARBA00022531"/>
    </source>
</evidence>
<evidence type="ECO:0000256" key="1">
    <source>
        <dbReference type="ARBA" id="ARBA00002862"/>
    </source>
</evidence>
<protein>
    <recommendedName>
        <fullName evidence="3 10">Photosystem I assembly protein Ycf4</fullName>
    </recommendedName>
</protein>
<evidence type="ECO:0000256" key="8">
    <source>
        <dbReference type="ARBA" id="ARBA00023136"/>
    </source>
</evidence>
<dbReference type="RefSeq" id="YP_009548763.1">
    <property type="nucleotide sequence ID" value="NC_040211.1"/>
</dbReference>
<dbReference type="GeneID" id="38746491"/>
<keyword evidence="4 10" id="KW-0602">Photosynthesis</keyword>
<keyword evidence="5 10" id="KW-0812">Transmembrane</keyword>
<gene>
    <name evidence="10 11" type="primary">ycf4</name>
</gene>
<keyword evidence="6 10" id="KW-1133">Transmembrane helix</keyword>
<comment type="similarity">
    <text evidence="2 10">Belongs to the Ycf4 family.</text>
</comment>
<dbReference type="PANTHER" id="PTHR33288:SF4">
    <property type="entry name" value="PHOTOSYSTEM I ASSEMBLY PROTEIN YCF4"/>
    <property type="match status" value="1"/>
</dbReference>
<dbReference type="Pfam" id="PF02392">
    <property type="entry name" value="Ycf4"/>
    <property type="match status" value="1"/>
</dbReference>
<dbReference type="GO" id="GO:0009522">
    <property type="term" value="C:photosystem I"/>
    <property type="evidence" value="ECO:0007669"/>
    <property type="project" value="InterPro"/>
</dbReference>
<evidence type="ECO:0000256" key="9">
    <source>
        <dbReference type="ARBA" id="ARBA00046286"/>
    </source>
</evidence>
<accession>A0A3G5CSF5</accession>
<sequence>MSSRSKWIQVQFIRGSRTFANSCWACILVCGATGFLLVGLSSCIGEDLIPRLSSKQIAFIPQGLVMCFYGIAGLFLGLYLWCTVFWNVGGGYNYFDKREGISSIFRWGFPGENRRICIQLVLRDVEAVGLENREGFFSSRLLYLKVRGRRSIPLTRIGENLTLEYMEEKAAELARFLRVSIEGF</sequence>
<evidence type="ECO:0000256" key="2">
    <source>
        <dbReference type="ARBA" id="ARBA00008198"/>
    </source>
</evidence>
<comment type="subcellular location">
    <subcellularLocation>
        <location evidence="9">Plastid thylakoid membrane</location>
        <topology evidence="9">Multi-pass membrane protein</topology>
    </subcellularLocation>
    <subcellularLocation>
        <location evidence="10">Plastid</location>
        <location evidence="10">Chloroplast thylakoid membrane</location>
        <topology evidence="10">Multi-pass membrane protein</topology>
    </subcellularLocation>
</comment>
<dbReference type="AlphaFoldDB" id="A0A3G5CSF5"/>
<organism evidence="11">
    <name type="scientific">Cryptogramma acrostichoides</name>
    <dbReference type="NCBI Taxonomy" id="414624"/>
    <lineage>
        <taxon>Eukaryota</taxon>
        <taxon>Viridiplantae</taxon>
        <taxon>Streptophyta</taxon>
        <taxon>Embryophyta</taxon>
        <taxon>Tracheophyta</taxon>
        <taxon>Polypodiopsida</taxon>
        <taxon>Polypodiidae</taxon>
        <taxon>Polypodiales</taxon>
        <taxon>Pteridineae</taxon>
        <taxon>Pteridaceae</taxon>
        <taxon>Cryptogrammoideae</taxon>
        <taxon>Cryptogramma</taxon>
    </lineage>
</organism>
<name>A0A3G5CSF5_9MONI</name>
<geneLocation type="chloroplast" evidence="11"/>
<evidence type="ECO:0000256" key="5">
    <source>
        <dbReference type="ARBA" id="ARBA00022692"/>
    </source>
</evidence>
<keyword evidence="8 10" id="KW-0472">Membrane</keyword>
<reference evidence="11" key="1">
    <citation type="journal article" date="2018" name="Genome Biol. Evol.">
        <title>Mobile Elements Shape Plastome Evolution in Ferns.</title>
        <authorList>
            <person name="Robison T.A."/>
            <person name="Grusz A.L."/>
            <person name="Wolf P.G."/>
            <person name="Mower J.P."/>
            <person name="Fauskee B.D."/>
            <person name="Sosa K."/>
            <person name="Schuettpelz E.L."/>
        </authorList>
    </citation>
    <scope>NUCLEOTIDE SEQUENCE</scope>
</reference>
<evidence type="ECO:0000256" key="6">
    <source>
        <dbReference type="ARBA" id="ARBA00022989"/>
    </source>
</evidence>
<dbReference type="EMBL" id="MH173081">
    <property type="protein sequence ID" value="AYW15738.1"/>
    <property type="molecule type" value="Genomic_DNA"/>
</dbReference>
<comment type="function">
    <text evidence="1 10">Seems to be required for the assembly of the photosystem I complex.</text>
</comment>
<keyword evidence="11" id="KW-0150">Chloroplast</keyword>
<evidence type="ECO:0000313" key="11">
    <source>
        <dbReference type="EMBL" id="AYW15738.1"/>
    </source>
</evidence>
<keyword evidence="11" id="KW-0934">Plastid</keyword>
<feature type="transmembrane region" description="Helical" evidence="10">
    <location>
        <begin position="21"/>
        <end position="40"/>
    </location>
</feature>
<dbReference type="GO" id="GO:0009535">
    <property type="term" value="C:chloroplast thylakoid membrane"/>
    <property type="evidence" value="ECO:0007669"/>
    <property type="project" value="UniProtKB-SubCell"/>
</dbReference>
<dbReference type="GO" id="GO:0015979">
    <property type="term" value="P:photosynthesis"/>
    <property type="evidence" value="ECO:0007669"/>
    <property type="project" value="UniProtKB-UniRule"/>
</dbReference>
<proteinExistence type="inferred from homology"/>
<feature type="transmembrane region" description="Helical" evidence="10">
    <location>
        <begin position="60"/>
        <end position="88"/>
    </location>
</feature>
<dbReference type="InterPro" id="IPR003359">
    <property type="entry name" value="PSI_Ycf4_assembly"/>
</dbReference>
<evidence type="ECO:0000256" key="3">
    <source>
        <dbReference type="ARBA" id="ARBA00015395"/>
    </source>
</evidence>
<dbReference type="HAMAP" id="MF_00437">
    <property type="entry name" value="Ycf4"/>
    <property type="match status" value="1"/>
</dbReference>
<keyword evidence="7 10" id="KW-0793">Thylakoid</keyword>